<reference evidence="12" key="1">
    <citation type="submission" date="2016-11" db="EMBL/GenBank/DDBJ databases">
        <authorList>
            <person name="Varghese N."/>
            <person name="Submissions S."/>
        </authorList>
    </citation>
    <scope>NUCLEOTIDE SEQUENCE [LARGE SCALE GENOMIC DNA]</scope>
    <source>
        <strain evidence="12">DSM 10124</strain>
    </source>
</reference>
<proteinExistence type="predicted"/>
<dbReference type="InterPro" id="IPR027417">
    <property type="entry name" value="P-loop_NTPase"/>
</dbReference>
<evidence type="ECO:0000256" key="5">
    <source>
        <dbReference type="ARBA" id="ARBA00022806"/>
    </source>
</evidence>
<dbReference type="EMBL" id="FQVG01000003">
    <property type="protein sequence ID" value="SHE39568.1"/>
    <property type="molecule type" value="Genomic_DNA"/>
</dbReference>
<keyword evidence="8" id="KW-0238">DNA-binding</keyword>
<dbReference type="GO" id="GO:0003677">
    <property type="term" value="F:DNA binding"/>
    <property type="evidence" value="ECO:0007669"/>
    <property type="project" value="UniProtKB-KW"/>
</dbReference>
<keyword evidence="7" id="KW-0067">ATP-binding</keyword>
<evidence type="ECO:0000313" key="11">
    <source>
        <dbReference type="EMBL" id="SHE39568.1"/>
    </source>
</evidence>
<dbReference type="Gene3D" id="1.10.10.160">
    <property type="match status" value="1"/>
</dbReference>
<dbReference type="Pfam" id="PF21445">
    <property type="entry name" value="ADDB_N"/>
    <property type="match status" value="1"/>
</dbReference>
<dbReference type="InterPro" id="IPR014017">
    <property type="entry name" value="DNA_helicase_UvrD-like_C"/>
</dbReference>
<dbReference type="GO" id="GO:0005524">
    <property type="term" value="F:ATP binding"/>
    <property type="evidence" value="ECO:0007669"/>
    <property type="project" value="UniProtKB-KW"/>
</dbReference>
<keyword evidence="6" id="KW-0269">Exonuclease</keyword>
<sequence length="1028" mass="120903">MFDKIVNEIKNNKRVIYLAPTRELIEFVRGEILKRAGCLYNVDVITFDDLSRRISKNHLGSSELITYEASLVLVEEILKELGEKKIKYFSKVYDKKGFAVNALNAIRSLKREYMNIDEFKNIINSIGDEVLKRKTEDLITIYTAYQEKLASLNLIDMDDIIKIAVENVDKTTYFENVSLFIIDGYIDIFKSEKKLLEAIKNNFSEIEFIYHIPLNVPYVLNFAEKEALGFAKELKFEISDDDFLNTKYRYLAETLFTDRALDETFDVKILDAPCIEDEVRQVASNIKELYKERKIELDKIAVIVPDREEYEDILLEIFNEYGIHISLSDTELLSKIPFIKTIMALLRLKNERYNKNLLEDIATSPYLSIPERNDVLRVLERYFIGKDTSAFLERLPEEFKVKNEDEEQQREYTEKISKLRQSYIKFENMIDEKLSKIKYNASFEEYKRSVVDILDEFGIKKRIVCLYNKGNGKISQDIMLRDLKSLFGFIEMLNNLGEVYKYQTSKIDYTEFLDILDENITTTTVTLSPKKSYGVKVLTPDLIRGTSYGYVFIMGLNEGKFPKISKAAGIYTTREKEIIYKKGVNFGSSIFEMEKEKIRFILSIASSKEGLFLSYRTSGEDGSYISKSQFLDEVIYKLGLHKNFEERKVRTMRDRFSLNRIYSREELVKRYCITKDSRIKEGGLDYLDIAIQVEEKRNDDKFTEYDGLVDINKMKDSNRRDVFSASKIMSYNKCPFRYFIEDVLNIRKWEDDVYSNLNFGNIYHYVLENYYKDYIEKELEYKEDKIEELTKEAFKNFGLVLEDNYTDITREQLLENIKGFIDVDVKYKNEIKFRPYLIEKEFELDNLIEGIKIKGRIDRVDMEYNGDKPTGRYIIQDYKISNAKSLGDMLKGEAIQVVLYYYVVNSILEEELEIKPECVGLLYYDINKTLDENKKKLSGIIIEEHNNDFEIVSKKAWNRTTVAKENFDVVITHITQNYIKESIEKIKRAVFTLPKICEVQSAFNLSCDYEDVCRYNKLRLLNKCEVEI</sequence>
<evidence type="ECO:0000259" key="10">
    <source>
        <dbReference type="PROSITE" id="PS51217"/>
    </source>
</evidence>
<evidence type="ECO:0000256" key="9">
    <source>
        <dbReference type="ARBA" id="ARBA00023204"/>
    </source>
</evidence>
<dbReference type="InterPro" id="IPR049035">
    <property type="entry name" value="ADDB_N"/>
</dbReference>
<keyword evidence="9" id="KW-0234">DNA repair</keyword>
<dbReference type="Gene3D" id="3.40.50.300">
    <property type="entry name" value="P-loop containing nucleotide triphosphate hydrolases"/>
    <property type="match status" value="3"/>
</dbReference>
<feature type="domain" description="UvrD-like helicase C-terminal" evidence="10">
    <location>
        <begin position="234"/>
        <end position="530"/>
    </location>
</feature>
<dbReference type="PROSITE" id="PS51217">
    <property type="entry name" value="UVRD_HELICASE_CTER"/>
    <property type="match status" value="1"/>
</dbReference>
<dbReference type="InterPro" id="IPR011604">
    <property type="entry name" value="PDDEXK-like_dom_sf"/>
</dbReference>
<evidence type="ECO:0000256" key="1">
    <source>
        <dbReference type="ARBA" id="ARBA00022722"/>
    </source>
</evidence>
<evidence type="ECO:0000256" key="3">
    <source>
        <dbReference type="ARBA" id="ARBA00022763"/>
    </source>
</evidence>
<dbReference type="Gene3D" id="3.90.320.10">
    <property type="match status" value="1"/>
</dbReference>
<evidence type="ECO:0000256" key="7">
    <source>
        <dbReference type="ARBA" id="ARBA00022840"/>
    </source>
</evidence>
<accession>A0A1M4T5G3</accession>
<dbReference type="PANTHER" id="PTHR30591">
    <property type="entry name" value="RECBCD ENZYME SUBUNIT RECC"/>
    <property type="match status" value="1"/>
</dbReference>
<dbReference type="RefSeq" id="WP_073247719.1">
    <property type="nucleotide sequence ID" value="NZ_FQVG01000003.1"/>
</dbReference>
<keyword evidence="2" id="KW-0547">Nucleotide-binding</keyword>
<gene>
    <name evidence="11" type="ORF">SAMN02746091_00317</name>
</gene>
<keyword evidence="4" id="KW-0378">Hydrolase</keyword>
<dbReference type="Proteomes" id="UP000184423">
    <property type="component" value="Unassembled WGS sequence"/>
</dbReference>
<dbReference type="SUPFAM" id="SSF52540">
    <property type="entry name" value="P-loop containing nucleoside triphosphate hydrolases"/>
    <property type="match status" value="2"/>
</dbReference>
<evidence type="ECO:0000256" key="2">
    <source>
        <dbReference type="ARBA" id="ARBA00022741"/>
    </source>
</evidence>
<organism evidence="11 12">
    <name type="scientific">Caloramator proteoclasticus DSM 10124</name>
    <dbReference type="NCBI Taxonomy" id="1121262"/>
    <lineage>
        <taxon>Bacteria</taxon>
        <taxon>Bacillati</taxon>
        <taxon>Bacillota</taxon>
        <taxon>Clostridia</taxon>
        <taxon>Eubacteriales</taxon>
        <taxon>Clostridiaceae</taxon>
        <taxon>Caloramator</taxon>
    </lineage>
</organism>
<protein>
    <submittedName>
        <fullName evidence="11">ATP-dependent helicase/DNAse subunit B</fullName>
    </submittedName>
</protein>
<evidence type="ECO:0000256" key="8">
    <source>
        <dbReference type="ARBA" id="ARBA00023125"/>
    </source>
</evidence>
<evidence type="ECO:0000313" key="12">
    <source>
        <dbReference type="Proteomes" id="UP000184423"/>
    </source>
</evidence>
<keyword evidence="12" id="KW-1185">Reference proteome</keyword>
<name>A0A1M4T5G3_9CLOT</name>
<dbReference type="GO" id="GO:0006281">
    <property type="term" value="P:DNA repair"/>
    <property type="evidence" value="ECO:0007669"/>
    <property type="project" value="UniProtKB-KW"/>
</dbReference>
<dbReference type="GO" id="GO:0006310">
    <property type="term" value="P:DNA recombination"/>
    <property type="evidence" value="ECO:0007669"/>
    <property type="project" value="TreeGrafter"/>
</dbReference>
<dbReference type="PANTHER" id="PTHR30591:SF1">
    <property type="entry name" value="RECBCD ENZYME SUBUNIT RECC"/>
    <property type="match status" value="1"/>
</dbReference>
<evidence type="ECO:0000256" key="6">
    <source>
        <dbReference type="ARBA" id="ARBA00022839"/>
    </source>
</evidence>
<keyword evidence="3" id="KW-0227">DNA damage</keyword>
<keyword evidence="5 11" id="KW-0347">Helicase</keyword>
<dbReference type="InterPro" id="IPR038726">
    <property type="entry name" value="PDDEXK_AddAB-type"/>
</dbReference>
<dbReference type="GO" id="GO:0004527">
    <property type="term" value="F:exonuclease activity"/>
    <property type="evidence" value="ECO:0007669"/>
    <property type="project" value="UniProtKB-KW"/>
</dbReference>
<dbReference type="AlphaFoldDB" id="A0A1M4T5G3"/>
<dbReference type="Pfam" id="PF12705">
    <property type="entry name" value="PDDEXK_1"/>
    <property type="match status" value="1"/>
</dbReference>
<keyword evidence="1" id="KW-0540">Nuclease</keyword>
<dbReference type="GO" id="GO:0004386">
    <property type="term" value="F:helicase activity"/>
    <property type="evidence" value="ECO:0007669"/>
    <property type="project" value="UniProtKB-KW"/>
</dbReference>
<dbReference type="InterPro" id="IPR013986">
    <property type="entry name" value="DExx_box_DNA_helicase_dom_sf"/>
</dbReference>
<evidence type="ECO:0000256" key="4">
    <source>
        <dbReference type="ARBA" id="ARBA00022801"/>
    </source>
</evidence>